<dbReference type="EMBL" id="JBHRWN010000002">
    <property type="protein sequence ID" value="MFC3478526.1"/>
    <property type="molecule type" value="Genomic_DNA"/>
</dbReference>
<protein>
    <recommendedName>
        <fullName evidence="4">Small ribosomal subunit protein uS10</fullName>
    </recommendedName>
</protein>
<comment type="function">
    <text evidence="4">Involved in the binding of tRNA to the ribosomes.</text>
</comment>
<dbReference type="HAMAP" id="MF_00508">
    <property type="entry name" value="Ribosomal_uS10"/>
    <property type="match status" value="1"/>
</dbReference>
<organism evidence="6 7">
    <name type="scientific">Halobacterium litoreum</name>
    <dbReference type="NCBI Taxonomy" id="2039234"/>
    <lineage>
        <taxon>Archaea</taxon>
        <taxon>Methanobacteriati</taxon>
        <taxon>Methanobacteriota</taxon>
        <taxon>Stenosarchaea group</taxon>
        <taxon>Halobacteria</taxon>
        <taxon>Halobacteriales</taxon>
        <taxon>Halobacteriaceae</taxon>
        <taxon>Halobacterium</taxon>
    </lineage>
</organism>
<keyword evidence="7" id="KW-1185">Reference proteome</keyword>
<dbReference type="GO" id="GO:0000049">
    <property type="term" value="F:tRNA binding"/>
    <property type="evidence" value="ECO:0007669"/>
    <property type="project" value="UniProtKB-UniRule"/>
</dbReference>
<dbReference type="SMART" id="SM01403">
    <property type="entry name" value="Ribosomal_S10"/>
    <property type="match status" value="1"/>
</dbReference>
<evidence type="ECO:0000256" key="2">
    <source>
        <dbReference type="ARBA" id="ARBA00022980"/>
    </source>
</evidence>
<dbReference type="InterPro" id="IPR027486">
    <property type="entry name" value="Ribosomal_uS10_dom"/>
</dbReference>
<dbReference type="Pfam" id="PF00338">
    <property type="entry name" value="Ribosomal_S10"/>
    <property type="match status" value="1"/>
</dbReference>
<evidence type="ECO:0000259" key="5">
    <source>
        <dbReference type="SMART" id="SM01403"/>
    </source>
</evidence>
<dbReference type="SUPFAM" id="SSF54999">
    <property type="entry name" value="Ribosomal protein S10"/>
    <property type="match status" value="1"/>
</dbReference>
<comment type="similarity">
    <text evidence="1 4">Belongs to the universal ribosomal protein uS10 family.</text>
</comment>
<accession>A0ABD5NGW7</accession>
<evidence type="ECO:0000256" key="4">
    <source>
        <dbReference type="HAMAP-Rule" id="MF_00508"/>
    </source>
</evidence>
<dbReference type="AlphaFoldDB" id="A0ABD5NGW7"/>
<keyword evidence="2 4" id="KW-0689">Ribosomal protein</keyword>
<evidence type="ECO:0000256" key="1">
    <source>
        <dbReference type="ARBA" id="ARBA00007102"/>
    </source>
</evidence>
<sequence length="110" mass="12250">MTFVTKLSLKSGDRAALDGVVSDIKETCRRKGAEMKGPHSDAPSEINVPLYAKLGGDRSEKTGDWHYTVYRRRIELHGHDDLARSIMERDFPSSVHVEAELEQVKPLGSA</sequence>
<dbReference type="Proteomes" id="UP001595660">
    <property type="component" value="Unassembled WGS sequence"/>
</dbReference>
<comment type="caution">
    <text evidence="6">The sequence shown here is derived from an EMBL/GenBank/DDBJ whole genome shotgun (WGS) entry which is preliminary data.</text>
</comment>
<keyword evidence="3 4" id="KW-0687">Ribonucleoprotein</keyword>
<gene>
    <name evidence="4" type="primary">rps10</name>
    <name evidence="6" type="ORF">ACFOKC_12415</name>
</gene>
<dbReference type="InterPro" id="IPR001848">
    <property type="entry name" value="Ribosomal_uS10"/>
</dbReference>
<dbReference type="GO" id="GO:0006412">
    <property type="term" value="P:translation"/>
    <property type="evidence" value="ECO:0007669"/>
    <property type="project" value="UniProtKB-UniRule"/>
</dbReference>
<comment type="subunit">
    <text evidence="4">Part of the 30S ribosomal subunit.</text>
</comment>
<evidence type="ECO:0000256" key="3">
    <source>
        <dbReference type="ARBA" id="ARBA00023274"/>
    </source>
</evidence>
<dbReference type="InterPro" id="IPR036838">
    <property type="entry name" value="Ribosomal_uS10_dom_sf"/>
</dbReference>
<feature type="domain" description="Small ribosomal subunit protein uS10" evidence="5">
    <location>
        <begin position="6"/>
        <end position="100"/>
    </location>
</feature>
<evidence type="ECO:0000313" key="7">
    <source>
        <dbReference type="Proteomes" id="UP001595660"/>
    </source>
</evidence>
<name>A0ABD5NGW7_9EURY</name>
<dbReference type="GO" id="GO:0005840">
    <property type="term" value="C:ribosome"/>
    <property type="evidence" value="ECO:0007669"/>
    <property type="project" value="UniProtKB-KW"/>
</dbReference>
<evidence type="ECO:0000313" key="6">
    <source>
        <dbReference type="EMBL" id="MFC3478526.1"/>
    </source>
</evidence>
<dbReference type="GO" id="GO:1990904">
    <property type="term" value="C:ribonucleoprotein complex"/>
    <property type="evidence" value="ECO:0007669"/>
    <property type="project" value="UniProtKB-KW"/>
</dbReference>
<dbReference type="RefSeq" id="WP_232570227.1">
    <property type="nucleotide sequence ID" value="NZ_CP089466.1"/>
</dbReference>
<proteinExistence type="inferred from homology"/>
<dbReference type="Gene3D" id="3.30.70.600">
    <property type="entry name" value="Ribosomal protein S10 domain"/>
    <property type="match status" value="1"/>
</dbReference>
<dbReference type="GeneID" id="69118464"/>
<reference evidence="6 7" key="1">
    <citation type="journal article" date="2019" name="Int. J. Syst. Evol. Microbiol.">
        <title>The Global Catalogue of Microorganisms (GCM) 10K type strain sequencing project: providing services to taxonomists for standard genome sequencing and annotation.</title>
        <authorList>
            <consortium name="The Broad Institute Genomics Platform"/>
            <consortium name="The Broad Institute Genome Sequencing Center for Infectious Disease"/>
            <person name="Wu L."/>
            <person name="Ma J."/>
        </authorList>
    </citation>
    <scope>NUCLEOTIDE SEQUENCE [LARGE SCALE GENOMIC DNA]</scope>
    <source>
        <strain evidence="6 7">CGMCC 1.12562</strain>
    </source>
</reference>